<dbReference type="OrthoDB" id="9806864at2"/>
<dbReference type="PROSITE" id="PS50995">
    <property type="entry name" value="HTH_MARR_2"/>
    <property type="match status" value="1"/>
</dbReference>
<evidence type="ECO:0000256" key="1">
    <source>
        <dbReference type="ARBA" id="ARBA00023015"/>
    </source>
</evidence>
<feature type="domain" description="HTH marR-type" evidence="4">
    <location>
        <begin position="1"/>
        <end position="140"/>
    </location>
</feature>
<protein>
    <submittedName>
        <fullName evidence="5">MarR family transcriptional regulator</fullName>
    </submittedName>
</protein>
<accession>A0A0C1HNP9</accession>
<reference evidence="5 6" key="1">
    <citation type="submission" date="2014-12" db="EMBL/GenBank/DDBJ databases">
        <title>Partial genome sequence of Streptococcus constellatus KCOM 1650 (= ChDC B144).</title>
        <authorList>
            <person name="Kook J.-K."/>
            <person name="Park S.-N."/>
            <person name="Lim Y.K."/>
            <person name="Jo E."/>
        </authorList>
    </citation>
    <scope>NUCLEOTIDE SEQUENCE [LARGE SCALE GENOMIC DNA]</scope>
    <source>
        <strain evidence="5 6">KCOM 1650</strain>
    </source>
</reference>
<dbReference type="PANTHER" id="PTHR42756">
    <property type="entry name" value="TRANSCRIPTIONAL REGULATOR, MARR"/>
    <property type="match status" value="1"/>
</dbReference>
<dbReference type="GO" id="GO:0003700">
    <property type="term" value="F:DNA-binding transcription factor activity"/>
    <property type="evidence" value="ECO:0007669"/>
    <property type="project" value="InterPro"/>
</dbReference>
<evidence type="ECO:0000313" key="6">
    <source>
        <dbReference type="Proteomes" id="UP000031339"/>
    </source>
</evidence>
<evidence type="ECO:0000256" key="3">
    <source>
        <dbReference type="ARBA" id="ARBA00023163"/>
    </source>
</evidence>
<dbReference type="InterPro" id="IPR000835">
    <property type="entry name" value="HTH_MarR-typ"/>
</dbReference>
<organism evidence="5 6">
    <name type="scientific">Streptococcus constellatus</name>
    <dbReference type="NCBI Taxonomy" id="76860"/>
    <lineage>
        <taxon>Bacteria</taxon>
        <taxon>Bacillati</taxon>
        <taxon>Bacillota</taxon>
        <taxon>Bacilli</taxon>
        <taxon>Lactobacillales</taxon>
        <taxon>Streptococcaceae</taxon>
        <taxon>Streptococcus</taxon>
        <taxon>Streptococcus anginosus group</taxon>
    </lineage>
</organism>
<dbReference type="PANTHER" id="PTHR42756:SF1">
    <property type="entry name" value="TRANSCRIPTIONAL REPRESSOR OF EMRAB OPERON"/>
    <property type="match status" value="1"/>
</dbReference>
<dbReference type="eggNOG" id="COG1846">
    <property type="taxonomic scope" value="Bacteria"/>
</dbReference>
<evidence type="ECO:0000259" key="4">
    <source>
        <dbReference type="PROSITE" id="PS50995"/>
    </source>
</evidence>
<sequence length="150" mass="17521">MGKKVVNSGFYIGKIHRLSNRLMNHILLERGIQAFNGEQGRILHALWQKDYQSQTELSEQTGLTLNTLTKMIDRMIRMKLVERCSHEKDKRKKMICLTDYAKGLKAEYDAISDEIIEIFYSGFSDLEISEFEIYLERILVNLSQSRKDEA</sequence>
<dbReference type="SMART" id="SM00347">
    <property type="entry name" value="HTH_MARR"/>
    <property type="match status" value="1"/>
</dbReference>
<dbReference type="Gene3D" id="1.10.10.10">
    <property type="entry name" value="Winged helix-like DNA-binding domain superfamily/Winged helix DNA-binding domain"/>
    <property type="match status" value="1"/>
</dbReference>
<evidence type="ECO:0000313" key="5">
    <source>
        <dbReference type="EMBL" id="KIC78924.1"/>
    </source>
</evidence>
<dbReference type="PATRIC" id="fig|76860.7.peg.185"/>
<dbReference type="STRING" id="862969.SCI_1383"/>
<dbReference type="GeneID" id="93847397"/>
<dbReference type="Proteomes" id="UP000031339">
    <property type="component" value="Unassembled WGS sequence"/>
</dbReference>
<evidence type="ECO:0000256" key="2">
    <source>
        <dbReference type="ARBA" id="ARBA00023125"/>
    </source>
</evidence>
<dbReference type="InterPro" id="IPR036388">
    <property type="entry name" value="WH-like_DNA-bd_sf"/>
</dbReference>
<dbReference type="RefSeq" id="WP_006268509.1">
    <property type="nucleotide sequence ID" value="NZ_CAJPUH010000028.1"/>
</dbReference>
<gene>
    <name evidence="5" type="ORF">RN79_05000</name>
</gene>
<dbReference type="SUPFAM" id="SSF46785">
    <property type="entry name" value="Winged helix' DNA-binding domain"/>
    <property type="match status" value="1"/>
</dbReference>
<name>A0A0C1HNP9_STRCV</name>
<keyword evidence="3" id="KW-0804">Transcription</keyword>
<dbReference type="PRINTS" id="PR00598">
    <property type="entry name" value="HTHMARR"/>
</dbReference>
<comment type="caution">
    <text evidence="5">The sequence shown here is derived from an EMBL/GenBank/DDBJ whole genome shotgun (WGS) entry which is preliminary data.</text>
</comment>
<dbReference type="AlphaFoldDB" id="A0A0C1HNP9"/>
<keyword evidence="1" id="KW-0805">Transcription regulation</keyword>
<dbReference type="GO" id="GO:0003677">
    <property type="term" value="F:DNA binding"/>
    <property type="evidence" value="ECO:0007669"/>
    <property type="project" value="UniProtKB-KW"/>
</dbReference>
<proteinExistence type="predicted"/>
<dbReference type="Pfam" id="PF01047">
    <property type="entry name" value="MarR"/>
    <property type="match status" value="1"/>
</dbReference>
<dbReference type="InterPro" id="IPR036390">
    <property type="entry name" value="WH_DNA-bd_sf"/>
</dbReference>
<keyword evidence="2" id="KW-0238">DNA-binding</keyword>
<dbReference type="EMBL" id="JWIY01000001">
    <property type="protein sequence ID" value="KIC78924.1"/>
    <property type="molecule type" value="Genomic_DNA"/>
</dbReference>